<reference evidence="1" key="1">
    <citation type="submission" date="2018-05" db="EMBL/GenBank/DDBJ databases">
        <authorList>
            <person name="Lanie J.A."/>
            <person name="Ng W.-L."/>
            <person name="Kazmierczak K.M."/>
            <person name="Andrzejewski T.M."/>
            <person name="Davidsen T.M."/>
            <person name="Wayne K.J."/>
            <person name="Tettelin H."/>
            <person name="Glass J.I."/>
            <person name="Rusch D."/>
            <person name="Podicherti R."/>
            <person name="Tsui H.-C.T."/>
            <person name="Winkler M.E."/>
        </authorList>
    </citation>
    <scope>NUCLEOTIDE SEQUENCE</scope>
</reference>
<accession>A0A383A3R8</accession>
<dbReference type="AlphaFoldDB" id="A0A383A3R8"/>
<gene>
    <name evidence="1" type="ORF">METZ01_LOCUS455246</name>
</gene>
<sequence length="150" mass="17048">MPTAAFSNWIETEKSPDRVMIPMKNTDDDRSILAYCNNYKLQPDSGITNYWLDMLFAFGMKVYAFMEVTDKTFTGNILYLISPDYGPHKPNPDEMRNTWAVIINLDTHESSEPDKVTYGECNYGAMGQLIPPLPIDTKAWIPTAIEDLPS</sequence>
<evidence type="ECO:0000313" key="1">
    <source>
        <dbReference type="EMBL" id="SVE02392.1"/>
    </source>
</evidence>
<proteinExistence type="predicted"/>
<name>A0A383A3R8_9ZZZZ</name>
<protein>
    <submittedName>
        <fullName evidence="1">Uncharacterized protein</fullName>
    </submittedName>
</protein>
<organism evidence="1">
    <name type="scientific">marine metagenome</name>
    <dbReference type="NCBI Taxonomy" id="408172"/>
    <lineage>
        <taxon>unclassified sequences</taxon>
        <taxon>metagenomes</taxon>
        <taxon>ecological metagenomes</taxon>
    </lineage>
</organism>
<dbReference type="EMBL" id="UINC01188938">
    <property type="protein sequence ID" value="SVE02392.1"/>
    <property type="molecule type" value="Genomic_DNA"/>
</dbReference>